<dbReference type="EMBL" id="CP042425">
    <property type="protein sequence ID" value="QEL14444.1"/>
    <property type="molecule type" value="Genomic_DNA"/>
</dbReference>
<gene>
    <name evidence="1" type="ORF">PX52LOC_01332</name>
</gene>
<dbReference type="RefSeq" id="WP_149109333.1">
    <property type="nucleotide sequence ID" value="NZ_CP042425.1"/>
</dbReference>
<dbReference type="Proteomes" id="UP000324974">
    <property type="component" value="Chromosome"/>
</dbReference>
<proteinExistence type="predicted"/>
<reference evidence="2" key="1">
    <citation type="submission" date="2019-08" db="EMBL/GenBank/DDBJ databases">
        <title>Limnoglobus roseus gen. nov., sp. nov., a novel freshwater planctomycete with a giant genome from the family Gemmataceae.</title>
        <authorList>
            <person name="Kulichevskaya I.S."/>
            <person name="Naumoff D.G."/>
            <person name="Miroshnikov K."/>
            <person name="Ivanova A."/>
            <person name="Philippov D.A."/>
            <person name="Hakobyan A."/>
            <person name="Rijpstra I.C."/>
            <person name="Sinninghe Damste J.S."/>
            <person name="Liesack W."/>
            <person name="Dedysh S.N."/>
        </authorList>
    </citation>
    <scope>NUCLEOTIDE SEQUENCE [LARGE SCALE GENOMIC DNA]</scope>
    <source>
        <strain evidence="2">PX52</strain>
    </source>
</reference>
<dbReference type="KEGG" id="lrs:PX52LOC_01332"/>
<organism evidence="1 2">
    <name type="scientific">Limnoglobus roseus</name>
    <dbReference type="NCBI Taxonomy" id="2598579"/>
    <lineage>
        <taxon>Bacteria</taxon>
        <taxon>Pseudomonadati</taxon>
        <taxon>Planctomycetota</taxon>
        <taxon>Planctomycetia</taxon>
        <taxon>Gemmatales</taxon>
        <taxon>Gemmataceae</taxon>
        <taxon>Limnoglobus</taxon>
    </lineage>
</organism>
<accession>A0A5C1ABD3</accession>
<evidence type="ECO:0000313" key="2">
    <source>
        <dbReference type="Proteomes" id="UP000324974"/>
    </source>
</evidence>
<name>A0A5C1ABD3_9BACT</name>
<dbReference type="OrthoDB" id="290394at2"/>
<protein>
    <submittedName>
        <fullName evidence="1">Uncharacterized protein</fullName>
    </submittedName>
</protein>
<keyword evidence="2" id="KW-1185">Reference proteome</keyword>
<sequence length="127" mass="15479">MFSDDVETRLRIVESNYGREYGWYVERDGRRLAALTEPISSDMFWVRYRVEPVSSSADVINALFEDDYWCSPKYVFRNQQFPHHVIEGMGPVDSDRRHVMMRFLYIVPPFGRWERVRYFWRLWRAGR</sequence>
<evidence type="ECO:0000313" key="1">
    <source>
        <dbReference type="EMBL" id="QEL14444.1"/>
    </source>
</evidence>
<dbReference type="AlphaFoldDB" id="A0A5C1ABD3"/>